<protein>
    <submittedName>
        <fullName evidence="2">Uncharacterized protein</fullName>
    </submittedName>
</protein>
<feature type="transmembrane region" description="Helical" evidence="1">
    <location>
        <begin position="31"/>
        <end position="49"/>
    </location>
</feature>
<keyword evidence="1" id="KW-1133">Transmembrane helix</keyword>
<keyword evidence="1" id="KW-0472">Membrane</keyword>
<accession>A0A8S5Q015</accession>
<proteinExistence type="predicted"/>
<evidence type="ECO:0000313" key="2">
    <source>
        <dbReference type="EMBL" id="DAE12320.1"/>
    </source>
</evidence>
<keyword evidence="1" id="KW-0812">Transmembrane</keyword>
<reference evidence="2" key="1">
    <citation type="journal article" date="2021" name="Proc. Natl. Acad. Sci. U.S.A.">
        <title>A Catalog of Tens of Thousands of Viruses from Human Metagenomes Reveals Hidden Associations with Chronic Diseases.</title>
        <authorList>
            <person name="Tisza M.J."/>
            <person name="Buck C.B."/>
        </authorList>
    </citation>
    <scope>NUCLEOTIDE SEQUENCE</scope>
    <source>
        <strain evidence="2">CtQYc56</strain>
    </source>
</reference>
<organism evidence="2">
    <name type="scientific">Myoviridae sp. ctQYc56</name>
    <dbReference type="NCBI Taxonomy" id="2825100"/>
    <lineage>
        <taxon>Viruses</taxon>
        <taxon>Duplodnaviria</taxon>
        <taxon>Heunggongvirae</taxon>
        <taxon>Uroviricota</taxon>
        <taxon>Caudoviricetes</taxon>
    </lineage>
</organism>
<name>A0A8S5Q015_9CAUD</name>
<sequence>MFNIIRNEQVAGSNPVTSSILSRFFFGKNGLFCYCLLFVYSVPSFYFVIIKRAGFCSALFYFQGIDFQSTPFYHLKSSAF</sequence>
<evidence type="ECO:0000256" key="1">
    <source>
        <dbReference type="SAM" id="Phobius"/>
    </source>
</evidence>
<dbReference type="EMBL" id="BK015547">
    <property type="protein sequence ID" value="DAE12320.1"/>
    <property type="molecule type" value="Genomic_DNA"/>
</dbReference>